<gene>
    <name evidence="3" type="ORF">CVU82_00480</name>
</gene>
<reference evidence="3 4" key="1">
    <citation type="journal article" date="2017" name="ISME J.">
        <title>Potential for microbial H2 and metal transformations associated with novel bacteria and archaea in deep terrestrial subsurface sediments.</title>
        <authorList>
            <person name="Hernsdorf A.W."/>
            <person name="Amano Y."/>
            <person name="Miyakawa K."/>
            <person name="Ise K."/>
            <person name="Suzuki Y."/>
            <person name="Anantharaman K."/>
            <person name="Probst A."/>
            <person name="Burstein D."/>
            <person name="Thomas B.C."/>
            <person name="Banfield J.F."/>
        </authorList>
    </citation>
    <scope>NUCLEOTIDE SEQUENCE [LARGE SCALE GENOMIC DNA]</scope>
    <source>
        <strain evidence="3">HGW-Falkowbacteria-1</strain>
    </source>
</reference>
<dbReference type="AlphaFoldDB" id="A0A2N2EAA5"/>
<evidence type="ECO:0000256" key="1">
    <source>
        <dbReference type="ARBA" id="ARBA00010364"/>
    </source>
</evidence>
<dbReference type="EMBL" id="PHAI01000001">
    <property type="protein sequence ID" value="PKM91673.1"/>
    <property type="molecule type" value="Genomic_DNA"/>
</dbReference>
<accession>A0A2N2EAA5</accession>
<dbReference type="HAMAP" id="MF_00634">
    <property type="entry name" value="UPF0235"/>
    <property type="match status" value="1"/>
</dbReference>
<dbReference type="NCBIfam" id="TIGR00251">
    <property type="entry name" value="DUF167 family protein"/>
    <property type="match status" value="1"/>
</dbReference>
<dbReference type="SUPFAM" id="SSF69786">
    <property type="entry name" value="YggU-like"/>
    <property type="match status" value="1"/>
</dbReference>
<protein>
    <recommendedName>
        <fullName evidence="2">UPF0235 protein CVU82_00480</fullName>
    </recommendedName>
</protein>
<dbReference type="InterPro" id="IPR036591">
    <property type="entry name" value="YggU-like_sf"/>
</dbReference>
<dbReference type="SMART" id="SM01152">
    <property type="entry name" value="DUF167"/>
    <property type="match status" value="1"/>
</dbReference>
<evidence type="ECO:0000313" key="4">
    <source>
        <dbReference type="Proteomes" id="UP000233517"/>
    </source>
</evidence>
<dbReference type="InterPro" id="IPR003746">
    <property type="entry name" value="DUF167"/>
</dbReference>
<evidence type="ECO:0000256" key="2">
    <source>
        <dbReference type="HAMAP-Rule" id="MF_00634"/>
    </source>
</evidence>
<sequence>MLSKYKNDLKNKGEVYLRVKVFPGASKTMVKDFKIDNIDDKDVETIMLSIKSPAEKNKANLDLINFFSKEFGVLKNNVLIISGGKGRIKLLKILLI</sequence>
<proteinExistence type="inferred from homology"/>
<comment type="similarity">
    <text evidence="1 2">Belongs to the UPF0235 family.</text>
</comment>
<dbReference type="Gene3D" id="3.30.1200.10">
    <property type="entry name" value="YggU-like"/>
    <property type="match status" value="1"/>
</dbReference>
<name>A0A2N2EAA5_9BACT</name>
<organism evidence="3 4">
    <name type="scientific">Candidatus Falkowbacteria bacterium HGW-Falkowbacteria-1</name>
    <dbReference type="NCBI Taxonomy" id="2013768"/>
    <lineage>
        <taxon>Bacteria</taxon>
        <taxon>Candidatus Falkowiibacteriota</taxon>
    </lineage>
</organism>
<evidence type="ECO:0000313" key="3">
    <source>
        <dbReference type="EMBL" id="PKM91673.1"/>
    </source>
</evidence>
<dbReference type="Pfam" id="PF02594">
    <property type="entry name" value="DUF167"/>
    <property type="match status" value="1"/>
</dbReference>
<dbReference type="Proteomes" id="UP000233517">
    <property type="component" value="Unassembled WGS sequence"/>
</dbReference>
<comment type="caution">
    <text evidence="3">The sequence shown here is derived from an EMBL/GenBank/DDBJ whole genome shotgun (WGS) entry which is preliminary data.</text>
</comment>